<protein>
    <recommendedName>
        <fullName evidence="4">Transmembrane protein</fullName>
    </recommendedName>
</protein>
<dbReference type="VEuPathDB" id="CryptoDB:GNI_148080"/>
<dbReference type="AlphaFoldDB" id="A0A023B0I7"/>
<feature type="chain" id="PRO_5012655518" description="Transmembrane protein" evidence="1">
    <location>
        <begin position="16"/>
        <end position="243"/>
    </location>
</feature>
<reference evidence="2" key="1">
    <citation type="submission" date="2013-12" db="EMBL/GenBank/DDBJ databases">
        <authorList>
            <person name="Omoto C.K."/>
            <person name="Sibley D."/>
            <person name="Venepally P."/>
            <person name="Hadjithomas M."/>
            <person name="Karamycheva S."/>
            <person name="Brunk B."/>
            <person name="Roos D."/>
            <person name="Caler E."/>
            <person name="Lorenzi H."/>
        </authorList>
    </citation>
    <scope>NUCLEOTIDE SEQUENCE</scope>
</reference>
<comment type="caution">
    <text evidence="2">The sequence shown here is derived from an EMBL/GenBank/DDBJ whole genome shotgun (WGS) entry which is preliminary data.</text>
</comment>
<evidence type="ECO:0000313" key="3">
    <source>
        <dbReference type="Proteomes" id="UP000019763"/>
    </source>
</evidence>
<accession>A0A023B0I7</accession>
<evidence type="ECO:0000256" key="1">
    <source>
        <dbReference type="SAM" id="SignalP"/>
    </source>
</evidence>
<evidence type="ECO:0008006" key="4">
    <source>
        <dbReference type="Google" id="ProtNLM"/>
    </source>
</evidence>
<dbReference type="EMBL" id="AFNH02001102">
    <property type="protein sequence ID" value="EZG44365.1"/>
    <property type="molecule type" value="Genomic_DNA"/>
</dbReference>
<sequence length="243" mass="25717">MSRTLLLGGIALALPQVIYKVSQTHGYDAMTFSIRPVELLAVGVEISTNSAFYLGDGHLKTTLTSNGGDSATFKFSIENDSTAEPVSENCSLVDSGSAVCELTSVPLVVGTENVISFTKSDGPDVGYVTWEGLFGTTSVGKIRMKAGLLSKGDLSSYTSVSSEYSPTKGYSPATRPCLPRTHFYVQAPLMRQRDEQTTATAEAGTPIGTGLGVDRCSVKSLAPNAQVTVGHDTAEFFYGFLTN</sequence>
<name>A0A023B0I7_GRENI</name>
<feature type="signal peptide" evidence="1">
    <location>
        <begin position="1"/>
        <end position="15"/>
    </location>
</feature>
<proteinExistence type="predicted"/>
<gene>
    <name evidence="2" type="ORF">GNI_148080</name>
</gene>
<dbReference type="GeneID" id="22915171"/>
<dbReference type="RefSeq" id="XP_011132680.1">
    <property type="nucleotide sequence ID" value="XM_011134378.1"/>
</dbReference>
<keyword evidence="3" id="KW-1185">Reference proteome</keyword>
<evidence type="ECO:0000313" key="2">
    <source>
        <dbReference type="EMBL" id="EZG44365.1"/>
    </source>
</evidence>
<keyword evidence="1" id="KW-0732">Signal</keyword>
<dbReference type="Proteomes" id="UP000019763">
    <property type="component" value="Unassembled WGS sequence"/>
</dbReference>
<organism evidence="2 3">
    <name type="scientific">Gregarina niphandrodes</name>
    <name type="common">Septate eugregarine</name>
    <dbReference type="NCBI Taxonomy" id="110365"/>
    <lineage>
        <taxon>Eukaryota</taxon>
        <taxon>Sar</taxon>
        <taxon>Alveolata</taxon>
        <taxon>Apicomplexa</taxon>
        <taxon>Conoidasida</taxon>
        <taxon>Gregarinasina</taxon>
        <taxon>Eugregarinorida</taxon>
        <taxon>Gregarinidae</taxon>
        <taxon>Gregarina</taxon>
    </lineage>
</organism>